<evidence type="ECO:0000256" key="9">
    <source>
        <dbReference type="RuleBase" id="RU003557"/>
    </source>
</evidence>
<evidence type="ECO:0000259" key="10">
    <source>
        <dbReference type="Pfam" id="PF00108"/>
    </source>
</evidence>
<feature type="domain" description="Thiolase C-terminal" evidence="11">
    <location>
        <begin position="274"/>
        <end position="400"/>
    </location>
</feature>
<dbReference type="FunFam" id="3.40.47.10:FF:000010">
    <property type="entry name" value="Acetyl-CoA acetyltransferase (Thiolase)"/>
    <property type="match status" value="1"/>
</dbReference>
<accession>A0A9J6QJF7</accession>
<feature type="active site" description="Proton acceptor" evidence="8">
    <location>
        <position position="358"/>
    </location>
</feature>
<dbReference type="PANTHER" id="PTHR18919:SF107">
    <property type="entry name" value="ACETYL-COA ACETYLTRANSFERASE, CYTOSOLIC"/>
    <property type="match status" value="1"/>
</dbReference>
<organism evidence="12 13">
    <name type="scientific">Hominibacterium faecale</name>
    <dbReference type="NCBI Taxonomy" id="2839743"/>
    <lineage>
        <taxon>Bacteria</taxon>
        <taxon>Bacillati</taxon>
        <taxon>Bacillota</taxon>
        <taxon>Clostridia</taxon>
        <taxon>Peptostreptococcales</taxon>
        <taxon>Anaerovoracaceae</taxon>
        <taxon>Hominibacterium</taxon>
    </lineage>
</organism>
<dbReference type="Pfam" id="PF00108">
    <property type="entry name" value="Thiolase_N"/>
    <property type="match status" value="1"/>
</dbReference>
<evidence type="ECO:0000256" key="3">
    <source>
        <dbReference type="ARBA" id="ARBA00022679"/>
    </source>
</evidence>
<proteinExistence type="inferred from homology"/>
<dbReference type="InterPro" id="IPR002155">
    <property type="entry name" value="Thiolase"/>
</dbReference>
<protein>
    <recommendedName>
        <fullName evidence="6">Acetyl-CoA acetyltransferase</fullName>
        <ecNumber evidence="2">2.3.1.9</ecNumber>
    </recommendedName>
    <alternativeName>
        <fullName evidence="5">Acetoacetyl-CoA thiolase</fullName>
    </alternativeName>
</protein>
<comment type="caution">
    <text evidence="12">The sequence shown here is derived from an EMBL/GenBank/DDBJ whole genome shotgun (WGS) entry which is preliminary data.</text>
</comment>
<dbReference type="InterPro" id="IPR020616">
    <property type="entry name" value="Thiolase_N"/>
</dbReference>
<feature type="active site" description="Proton acceptor" evidence="8">
    <location>
        <position position="388"/>
    </location>
</feature>
<evidence type="ECO:0000256" key="8">
    <source>
        <dbReference type="PIRSR" id="PIRSR000429-1"/>
    </source>
</evidence>
<evidence type="ECO:0000313" key="12">
    <source>
        <dbReference type="EMBL" id="MCU7377249.1"/>
    </source>
</evidence>
<evidence type="ECO:0000256" key="7">
    <source>
        <dbReference type="ARBA" id="ARBA00051550"/>
    </source>
</evidence>
<evidence type="ECO:0000256" key="5">
    <source>
        <dbReference type="ARBA" id="ARBA00030755"/>
    </source>
</evidence>
<dbReference type="GO" id="GO:0003985">
    <property type="term" value="F:acetyl-CoA C-acetyltransferase activity"/>
    <property type="evidence" value="ECO:0007669"/>
    <property type="project" value="UniProtKB-EC"/>
</dbReference>
<dbReference type="InterPro" id="IPR020610">
    <property type="entry name" value="Thiolase_AS"/>
</dbReference>
<keyword evidence="4 9" id="KW-0012">Acyltransferase</keyword>
<name>A0A9J6QJF7_9FIRM</name>
<evidence type="ECO:0000259" key="11">
    <source>
        <dbReference type="Pfam" id="PF02803"/>
    </source>
</evidence>
<dbReference type="Pfam" id="PF02803">
    <property type="entry name" value="Thiolase_C"/>
    <property type="match status" value="1"/>
</dbReference>
<keyword evidence="13" id="KW-1185">Reference proteome</keyword>
<dbReference type="PIRSF" id="PIRSF000429">
    <property type="entry name" value="Ac-CoA_Ac_transf"/>
    <property type="match status" value="1"/>
</dbReference>
<comment type="similarity">
    <text evidence="1 9">Belongs to the thiolase-like superfamily. Thiolase family.</text>
</comment>
<dbReference type="RefSeq" id="WP_253020680.1">
    <property type="nucleotide sequence ID" value="NZ_JAOSHN010000001.1"/>
</dbReference>
<dbReference type="AlphaFoldDB" id="A0A9J6QJF7"/>
<dbReference type="InterPro" id="IPR016039">
    <property type="entry name" value="Thiolase-like"/>
</dbReference>
<evidence type="ECO:0000256" key="4">
    <source>
        <dbReference type="ARBA" id="ARBA00023315"/>
    </source>
</evidence>
<dbReference type="PROSITE" id="PS00099">
    <property type="entry name" value="THIOLASE_3"/>
    <property type="match status" value="1"/>
</dbReference>
<dbReference type="Proteomes" id="UP001065549">
    <property type="component" value="Unassembled WGS sequence"/>
</dbReference>
<keyword evidence="3 9" id="KW-0808">Transferase</keyword>
<evidence type="ECO:0000313" key="13">
    <source>
        <dbReference type="Proteomes" id="UP001065549"/>
    </source>
</evidence>
<sequence>MKPCVITGAARTAVGAYLGSLKTVEAQDLCAAAITAAAKRSDIELGDLDQVIMGDVYGYTPNVSRCAALVAGVPEEVPAYVVDRQCASSLQAVVSACYEIAAGEADIVMAGGVEVMSRLPFYLDPSARYKPFRLGDKPLFDTFNHGVTMVSSKKYPGLNMGLTAENVAEKYGITREEMDAFSVDSQRKMAEAKAAGKFKEEIVPFEVQDRKGNFIVDEDEHNTPDTTMESLAKLKPAFKRDGGLVTAGNSSGMNDGASAVVVMSEEKARELGKKPLVKILSMSATGCDPRIMGIGPVSAVKKALEKAALTLEDMDLVELNEAFAAQSLGCLKELGIGMDTDFYKERVNVNGGAIAHGHALANSGTRILTTLIYEMKRRDARYGLATLCIGGGQGMAMIVENCK</sequence>
<dbReference type="Gene3D" id="3.40.47.10">
    <property type="match status" value="2"/>
</dbReference>
<dbReference type="SUPFAM" id="SSF53901">
    <property type="entry name" value="Thiolase-like"/>
    <property type="match status" value="2"/>
</dbReference>
<dbReference type="PANTHER" id="PTHR18919">
    <property type="entry name" value="ACETYL-COA C-ACYLTRANSFERASE"/>
    <property type="match status" value="1"/>
</dbReference>
<dbReference type="InterPro" id="IPR020617">
    <property type="entry name" value="Thiolase_C"/>
</dbReference>
<comment type="catalytic activity">
    <reaction evidence="7">
        <text>2 acetyl-CoA = acetoacetyl-CoA + CoA</text>
        <dbReference type="Rhea" id="RHEA:21036"/>
        <dbReference type="ChEBI" id="CHEBI:57286"/>
        <dbReference type="ChEBI" id="CHEBI:57287"/>
        <dbReference type="ChEBI" id="CHEBI:57288"/>
        <dbReference type="EC" id="2.3.1.9"/>
    </reaction>
</comment>
<evidence type="ECO:0000256" key="2">
    <source>
        <dbReference type="ARBA" id="ARBA00012705"/>
    </source>
</evidence>
<feature type="active site" description="Acyl-thioester intermediate" evidence="8">
    <location>
        <position position="86"/>
    </location>
</feature>
<evidence type="ECO:0000256" key="6">
    <source>
        <dbReference type="ARBA" id="ARBA00044137"/>
    </source>
</evidence>
<dbReference type="EC" id="2.3.1.9" evidence="2"/>
<dbReference type="NCBIfam" id="TIGR01930">
    <property type="entry name" value="AcCoA-C-Actrans"/>
    <property type="match status" value="1"/>
</dbReference>
<dbReference type="EMBL" id="JAOSHN010000001">
    <property type="protein sequence ID" value="MCU7377249.1"/>
    <property type="molecule type" value="Genomic_DNA"/>
</dbReference>
<feature type="domain" description="Thiolase N-terminal" evidence="10">
    <location>
        <begin position="4"/>
        <end position="266"/>
    </location>
</feature>
<reference evidence="12" key="1">
    <citation type="submission" date="2022-09" db="EMBL/GenBank/DDBJ databases">
        <title>Culturomic study of gut microbiota in children with autism spectrum disorder.</title>
        <authorList>
            <person name="Efimov B.A."/>
            <person name="Chaplin A.V."/>
            <person name="Sokolova S.R."/>
            <person name="Pikina A.P."/>
            <person name="Korzhanova M."/>
            <person name="Belova V."/>
            <person name="Korostin D."/>
        </authorList>
    </citation>
    <scope>NUCLEOTIDE SEQUENCE</scope>
    <source>
        <strain evidence="12">ASD5510</strain>
    </source>
</reference>
<gene>
    <name evidence="12" type="ORF">OBO34_02650</name>
</gene>
<evidence type="ECO:0000256" key="1">
    <source>
        <dbReference type="ARBA" id="ARBA00010982"/>
    </source>
</evidence>
<dbReference type="CDD" id="cd00751">
    <property type="entry name" value="thiolase"/>
    <property type="match status" value="1"/>
</dbReference>